<dbReference type="Proteomes" id="UP001316803">
    <property type="component" value="Unassembled WGS sequence"/>
</dbReference>
<accession>A0AAN8EQK5</accession>
<evidence type="ECO:0000313" key="2">
    <source>
        <dbReference type="EMBL" id="KAK5950008.1"/>
    </source>
</evidence>
<feature type="compositionally biased region" description="Polar residues" evidence="1">
    <location>
        <begin position="135"/>
        <end position="144"/>
    </location>
</feature>
<proteinExistence type="predicted"/>
<protein>
    <submittedName>
        <fullName evidence="2">Uncharacterized protein</fullName>
    </submittedName>
</protein>
<evidence type="ECO:0000313" key="3">
    <source>
        <dbReference type="Proteomes" id="UP001316803"/>
    </source>
</evidence>
<reference evidence="2 3" key="1">
    <citation type="submission" date="2022-12" db="EMBL/GenBank/DDBJ databases">
        <title>Genomic features and morphological characterization of a novel Knufia sp. strain isolated from spacecraft assembly facility.</title>
        <authorList>
            <person name="Teixeira M."/>
            <person name="Chander A.M."/>
            <person name="Stajich J.E."/>
            <person name="Venkateswaran K."/>
        </authorList>
    </citation>
    <scope>NUCLEOTIDE SEQUENCE [LARGE SCALE GENOMIC DNA]</scope>
    <source>
        <strain evidence="2 3">FJI-L2-BK-P2</strain>
    </source>
</reference>
<dbReference type="EMBL" id="JAKLMC020000030">
    <property type="protein sequence ID" value="KAK5950008.1"/>
    <property type="molecule type" value="Genomic_DNA"/>
</dbReference>
<feature type="region of interest" description="Disordered" evidence="1">
    <location>
        <begin position="128"/>
        <end position="213"/>
    </location>
</feature>
<organism evidence="2 3">
    <name type="scientific">Knufia fluminis</name>
    <dbReference type="NCBI Taxonomy" id="191047"/>
    <lineage>
        <taxon>Eukaryota</taxon>
        <taxon>Fungi</taxon>
        <taxon>Dikarya</taxon>
        <taxon>Ascomycota</taxon>
        <taxon>Pezizomycotina</taxon>
        <taxon>Eurotiomycetes</taxon>
        <taxon>Chaetothyriomycetidae</taxon>
        <taxon>Chaetothyriales</taxon>
        <taxon>Trichomeriaceae</taxon>
        <taxon>Knufia</taxon>
    </lineage>
</organism>
<name>A0AAN8EQK5_9EURO</name>
<keyword evidence="3" id="KW-1185">Reference proteome</keyword>
<sequence>MAALTAQFENTDMRLIESQYDLAAPYIIKIMDRICTGLDISTYDFVSNRTDPLRIIHEILEHGELNSYEKHQYLEPVRMCLAEMQQDRGHGGMAKKLKYIGHRLELLFEGMKMRENLLLRRAQENVAKARRNQDPAYNQRQTEQATEKRPFKYHNAQDPNGAQQPPDLCTEKLIDETKPPTEQPAKKLPIRERPNAAQIEAVHNTANTSDDVDDDYVLVEDPWELVDEL</sequence>
<comment type="caution">
    <text evidence="2">The sequence shown here is derived from an EMBL/GenBank/DDBJ whole genome shotgun (WGS) entry which is preliminary data.</text>
</comment>
<dbReference type="AlphaFoldDB" id="A0AAN8EQK5"/>
<feature type="compositionally biased region" description="Basic and acidic residues" evidence="1">
    <location>
        <begin position="169"/>
        <end position="179"/>
    </location>
</feature>
<evidence type="ECO:0000256" key="1">
    <source>
        <dbReference type="SAM" id="MobiDB-lite"/>
    </source>
</evidence>
<gene>
    <name evidence="2" type="ORF">OHC33_008969</name>
</gene>